<accession>A0A077NV19</accession>
<evidence type="ECO:0000313" key="2">
    <source>
        <dbReference type="Proteomes" id="UP000028487"/>
    </source>
</evidence>
<protein>
    <submittedName>
        <fullName evidence="1">Uncharacterized protein</fullName>
    </submittedName>
</protein>
<gene>
    <name evidence="1" type="ORF">XBFM1_320048</name>
</gene>
<dbReference type="HOGENOM" id="CLU_3190756_0_0_6"/>
<organism evidence="1 2">
    <name type="scientific">Xenorhabdus bovienii str. feltiae Moldova</name>
    <dbReference type="NCBI Taxonomy" id="1398200"/>
    <lineage>
        <taxon>Bacteria</taxon>
        <taxon>Pseudomonadati</taxon>
        <taxon>Pseudomonadota</taxon>
        <taxon>Gammaproteobacteria</taxon>
        <taxon>Enterobacterales</taxon>
        <taxon>Morganellaceae</taxon>
        <taxon>Xenorhabdus</taxon>
    </lineage>
</organism>
<proteinExistence type="predicted"/>
<dbReference type="Proteomes" id="UP000028487">
    <property type="component" value="Unassembled WGS sequence"/>
</dbReference>
<sequence length="46" mass="5417">MCATQSNFLVQLSWITIASVASQKAHSYYCMSREYKLTEMTVYYIR</sequence>
<reference evidence="1" key="1">
    <citation type="submission" date="2013-07" db="EMBL/GenBank/DDBJ databases">
        <title>Sub-species coevolution in mutualistic symbiosis.</title>
        <authorList>
            <person name="Murfin K."/>
            <person name="Klassen J."/>
            <person name="Lee M."/>
            <person name="Forst S."/>
            <person name="Stock P."/>
            <person name="Goodrich-Blair H."/>
        </authorList>
    </citation>
    <scope>NUCLEOTIDE SEQUENCE [LARGE SCALE GENOMIC DNA]</scope>
    <source>
        <strain evidence="1">Feltiae Moldova</strain>
    </source>
</reference>
<dbReference type="EMBL" id="CBSV010000202">
    <property type="protein sequence ID" value="CDH02710.1"/>
    <property type="molecule type" value="Genomic_DNA"/>
</dbReference>
<evidence type="ECO:0000313" key="1">
    <source>
        <dbReference type="EMBL" id="CDH02710.1"/>
    </source>
</evidence>
<dbReference type="AlphaFoldDB" id="A0A077NV19"/>
<name>A0A077NV19_XENBV</name>
<comment type="caution">
    <text evidence="1">The sequence shown here is derived from an EMBL/GenBank/DDBJ whole genome shotgun (WGS) entry which is preliminary data.</text>
</comment>